<proteinExistence type="predicted"/>
<dbReference type="EMBL" id="CCXY01000059">
    <property type="protein sequence ID" value="CEG11542.1"/>
    <property type="molecule type" value="Genomic_DNA"/>
</dbReference>
<dbReference type="PROSITE" id="PS00198">
    <property type="entry name" value="4FE4S_FER_1"/>
    <property type="match status" value="1"/>
</dbReference>
<dbReference type="InterPro" id="IPR017900">
    <property type="entry name" value="4Fe4S_Fe_S_CS"/>
</dbReference>
<name>A0A098EBT9_9ZZZZ</name>
<dbReference type="PROSITE" id="PS51379">
    <property type="entry name" value="4FE4S_FER_2"/>
    <property type="match status" value="2"/>
</dbReference>
<dbReference type="InterPro" id="IPR017896">
    <property type="entry name" value="4Fe4S_Fe-S-bd"/>
</dbReference>
<keyword evidence="2" id="KW-0479">Metal-binding</keyword>
<keyword evidence="3" id="KW-0408">Iron</keyword>
<evidence type="ECO:0000256" key="1">
    <source>
        <dbReference type="ARBA" id="ARBA00022485"/>
    </source>
</evidence>
<dbReference type="InterPro" id="IPR050572">
    <property type="entry name" value="Fe-S_Ferredoxin"/>
</dbReference>
<keyword evidence="4" id="KW-0411">Iron-sulfur</keyword>
<dbReference type="EMBL" id="CCXY01000226">
    <property type="protein sequence ID" value="CEG12974.1"/>
    <property type="molecule type" value="Genomic_DNA"/>
</dbReference>
<accession>A0A098EBT9</accession>
<keyword evidence="1" id="KW-0004">4Fe-4S</keyword>
<dbReference type="PANTHER" id="PTHR43687">
    <property type="entry name" value="ADENYLYLSULFATE REDUCTASE, BETA SUBUNIT"/>
    <property type="match status" value="1"/>
</dbReference>
<dbReference type="AlphaFoldDB" id="A0A098EBT9"/>
<dbReference type="Gene3D" id="3.30.70.20">
    <property type="match status" value="1"/>
</dbReference>
<dbReference type="GO" id="GO:0051539">
    <property type="term" value="F:4 iron, 4 sulfur cluster binding"/>
    <property type="evidence" value="ECO:0007669"/>
    <property type="project" value="UniProtKB-KW"/>
</dbReference>
<feature type="domain" description="4Fe-4S ferredoxin-type" evidence="5">
    <location>
        <begin position="32"/>
        <end position="63"/>
    </location>
</feature>
<evidence type="ECO:0000313" key="7">
    <source>
        <dbReference type="EMBL" id="CEG12974.1"/>
    </source>
</evidence>
<gene>
    <name evidence="6" type="ORF">MSIBF_A1510008</name>
    <name evidence="7" type="ORF">MSIBF_A3010005</name>
</gene>
<dbReference type="GO" id="GO:0046872">
    <property type="term" value="F:metal ion binding"/>
    <property type="evidence" value="ECO:0007669"/>
    <property type="project" value="UniProtKB-KW"/>
</dbReference>
<dbReference type="PANTHER" id="PTHR43687:SF1">
    <property type="entry name" value="FERREDOXIN III"/>
    <property type="match status" value="1"/>
</dbReference>
<evidence type="ECO:0000256" key="2">
    <source>
        <dbReference type="ARBA" id="ARBA00022723"/>
    </source>
</evidence>
<dbReference type="Pfam" id="PF12838">
    <property type="entry name" value="Fer4_7"/>
    <property type="match status" value="1"/>
</dbReference>
<evidence type="ECO:0000256" key="3">
    <source>
        <dbReference type="ARBA" id="ARBA00023004"/>
    </source>
</evidence>
<feature type="domain" description="4Fe-4S ferredoxin-type" evidence="5">
    <location>
        <begin position="2"/>
        <end position="31"/>
    </location>
</feature>
<reference evidence="7" key="1">
    <citation type="submission" date="2014-09" db="EMBL/GenBank/DDBJ databases">
        <authorList>
            <person name="Probst J Alexander"/>
        </authorList>
    </citation>
    <scope>NUCLEOTIDE SEQUENCE</scope>
</reference>
<evidence type="ECO:0000259" key="5">
    <source>
        <dbReference type="PROSITE" id="PS51379"/>
    </source>
</evidence>
<organism evidence="7">
    <name type="scientific">groundwater metagenome</name>
    <dbReference type="NCBI Taxonomy" id="717931"/>
    <lineage>
        <taxon>unclassified sequences</taxon>
        <taxon>metagenomes</taxon>
        <taxon>ecological metagenomes</taxon>
    </lineage>
</organism>
<sequence>MAQIEIDYERCKGCGKCVSYCNYSVLEILDDLIVVASPGKCVICMKCMDVCPLNPPAIRVVGERTGDSCTRHKKG</sequence>
<dbReference type="SUPFAM" id="SSF54862">
    <property type="entry name" value="4Fe-4S ferredoxins"/>
    <property type="match status" value="1"/>
</dbReference>
<protein>
    <submittedName>
        <fullName evidence="7">Ferredoxin (Modular protein)</fullName>
    </submittedName>
</protein>
<evidence type="ECO:0000313" key="6">
    <source>
        <dbReference type="EMBL" id="CEG11542.1"/>
    </source>
</evidence>
<evidence type="ECO:0000256" key="4">
    <source>
        <dbReference type="ARBA" id="ARBA00023014"/>
    </source>
</evidence>